<dbReference type="Proteomes" id="UP000800094">
    <property type="component" value="Unassembled WGS sequence"/>
</dbReference>
<name>A0A6A6ICE1_9PLEO</name>
<gene>
    <name evidence="3" type="ORF">BU26DRAFT_520687</name>
</gene>
<feature type="domain" description="Zn(2)-C6 fungal-type" evidence="2">
    <location>
        <begin position="49"/>
        <end position="77"/>
    </location>
</feature>
<dbReference type="EMBL" id="ML987197">
    <property type="protein sequence ID" value="KAF2247572.1"/>
    <property type="molecule type" value="Genomic_DNA"/>
</dbReference>
<dbReference type="RefSeq" id="XP_033682576.1">
    <property type="nucleotide sequence ID" value="XM_033829344.1"/>
</dbReference>
<organism evidence="3 4">
    <name type="scientific">Trematosphaeria pertusa</name>
    <dbReference type="NCBI Taxonomy" id="390896"/>
    <lineage>
        <taxon>Eukaryota</taxon>
        <taxon>Fungi</taxon>
        <taxon>Dikarya</taxon>
        <taxon>Ascomycota</taxon>
        <taxon>Pezizomycotina</taxon>
        <taxon>Dothideomycetes</taxon>
        <taxon>Pleosporomycetidae</taxon>
        <taxon>Pleosporales</taxon>
        <taxon>Massarineae</taxon>
        <taxon>Trematosphaeriaceae</taxon>
        <taxon>Trematosphaeria</taxon>
    </lineage>
</organism>
<evidence type="ECO:0000259" key="2">
    <source>
        <dbReference type="PROSITE" id="PS50048"/>
    </source>
</evidence>
<dbReference type="AlphaFoldDB" id="A0A6A6ICE1"/>
<dbReference type="InterPro" id="IPR036864">
    <property type="entry name" value="Zn2-C6_fun-type_DNA-bd_sf"/>
</dbReference>
<dbReference type="InterPro" id="IPR001138">
    <property type="entry name" value="Zn2Cys6_DnaBD"/>
</dbReference>
<dbReference type="CDD" id="cd00067">
    <property type="entry name" value="GAL4"/>
    <property type="match status" value="1"/>
</dbReference>
<evidence type="ECO:0000313" key="4">
    <source>
        <dbReference type="Proteomes" id="UP000800094"/>
    </source>
</evidence>
<evidence type="ECO:0000256" key="1">
    <source>
        <dbReference type="ARBA" id="ARBA00023242"/>
    </source>
</evidence>
<dbReference type="SUPFAM" id="SSF57701">
    <property type="entry name" value="Zn2/Cys6 DNA-binding domain"/>
    <property type="match status" value="1"/>
</dbReference>
<evidence type="ECO:0000313" key="3">
    <source>
        <dbReference type="EMBL" id="KAF2247572.1"/>
    </source>
</evidence>
<dbReference type="Pfam" id="PF00172">
    <property type="entry name" value="Zn_clus"/>
    <property type="match status" value="1"/>
</dbReference>
<dbReference type="SMART" id="SM00066">
    <property type="entry name" value="GAL4"/>
    <property type="match status" value="1"/>
</dbReference>
<proteinExistence type="predicted"/>
<dbReference type="GO" id="GO:0000981">
    <property type="term" value="F:DNA-binding transcription factor activity, RNA polymerase II-specific"/>
    <property type="evidence" value="ECO:0007669"/>
    <property type="project" value="InterPro"/>
</dbReference>
<dbReference type="Gene3D" id="4.10.240.10">
    <property type="entry name" value="Zn(2)-C6 fungal-type DNA-binding domain"/>
    <property type="match status" value="1"/>
</dbReference>
<dbReference type="PANTHER" id="PTHR38791:SF5">
    <property type="entry name" value="TRANSCRIPTION FACTOR DBAG-RELATED"/>
    <property type="match status" value="1"/>
</dbReference>
<dbReference type="PANTHER" id="PTHR38791">
    <property type="entry name" value="ZN(II)2CYS6 TRANSCRIPTION FACTOR (EUROFUNG)-RELATED-RELATED"/>
    <property type="match status" value="1"/>
</dbReference>
<accession>A0A6A6ICE1</accession>
<dbReference type="InterPro" id="IPR053175">
    <property type="entry name" value="DHMBA_Reg_Transcription_Factor"/>
</dbReference>
<reference evidence="3" key="1">
    <citation type="journal article" date="2020" name="Stud. Mycol.">
        <title>101 Dothideomycetes genomes: a test case for predicting lifestyles and emergence of pathogens.</title>
        <authorList>
            <person name="Haridas S."/>
            <person name="Albert R."/>
            <person name="Binder M."/>
            <person name="Bloem J."/>
            <person name="Labutti K."/>
            <person name="Salamov A."/>
            <person name="Andreopoulos B."/>
            <person name="Baker S."/>
            <person name="Barry K."/>
            <person name="Bills G."/>
            <person name="Bluhm B."/>
            <person name="Cannon C."/>
            <person name="Castanera R."/>
            <person name="Culley D."/>
            <person name="Daum C."/>
            <person name="Ezra D."/>
            <person name="Gonzalez J."/>
            <person name="Henrissat B."/>
            <person name="Kuo A."/>
            <person name="Liang C."/>
            <person name="Lipzen A."/>
            <person name="Lutzoni F."/>
            <person name="Magnuson J."/>
            <person name="Mondo S."/>
            <person name="Nolan M."/>
            <person name="Ohm R."/>
            <person name="Pangilinan J."/>
            <person name="Park H.-J."/>
            <person name="Ramirez L."/>
            <person name="Alfaro M."/>
            <person name="Sun H."/>
            <person name="Tritt A."/>
            <person name="Yoshinaga Y."/>
            <person name="Zwiers L.-H."/>
            <person name="Turgeon B."/>
            <person name="Goodwin S."/>
            <person name="Spatafora J."/>
            <person name="Crous P."/>
            <person name="Grigoriev I."/>
        </authorList>
    </citation>
    <scope>NUCLEOTIDE SEQUENCE</scope>
    <source>
        <strain evidence="3">CBS 122368</strain>
    </source>
</reference>
<dbReference type="GO" id="GO:0008270">
    <property type="term" value="F:zinc ion binding"/>
    <property type="evidence" value="ECO:0007669"/>
    <property type="project" value="InterPro"/>
</dbReference>
<keyword evidence="4" id="KW-1185">Reference proteome</keyword>
<protein>
    <recommendedName>
        <fullName evidence="2">Zn(2)-C6 fungal-type domain-containing protein</fullName>
    </recommendedName>
</protein>
<dbReference type="PROSITE" id="PS00463">
    <property type="entry name" value="ZN2_CY6_FUNGAL_1"/>
    <property type="match status" value="1"/>
</dbReference>
<dbReference type="PROSITE" id="PS50048">
    <property type="entry name" value="ZN2_CY6_FUNGAL_2"/>
    <property type="match status" value="1"/>
</dbReference>
<dbReference type="GeneID" id="54582674"/>
<sequence length="504" mass="55185">MDAKVRFAQAMSADLLTFPSTFAISQGRLSRCHAKTTSFVMVNYGPSRACGTCKRRRKKCDLSRPTCTRCRNANIACLGYKDETDIVFRYHAPPQRVSPAEVHAARFPRTDLSDLKDDQPEDPDIKAFLDDFTVRSTDRTISRGFLDGLDGLIAAAGPSSDLALAMRIISLARTKQTLSAAHTLYNGLLQSLRAQLTASSHLSIRSLILIVLLGIYELIVCSDTDSGYCSVHVKGITAILSSANPPLNLRAATELFQMSDPLILRKPLEPSESPGVLCAPVSNHSVVSLDRILIKVHPLWSRSLALFADPSASVSSLRELEIEAEELDLYFTSWSESQPNTWLPSRIGFFESIQAAKSAVPVCPGPVDAYFDLYVAAVWNTYRKTHLMILDIVVTCEQRLGERLPAQEQRTAGYASQAEALAEGIAASIPFHLTSNLAGHMHASPMEIGRPIGGLLLLHPLNVLVNSTSISQEMRDYAGRCLKWIGENMGIGQASVLAKVRQSF</sequence>
<dbReference type="OrthoDB" id="3525185at2759"/>
<keyword evidence="1" id="KW-0539">Nucleus</keyword>